<evidence type="ECO:0000313" key="2">
    <source>
        <dbReference type="EMBL" id="PVU95386.1"/>
    </source>
</evidence>
<evidence type="ECO:0000313" key="3">
    <source>
        <dbReference type="Proteomes" id="UP000245383"/>
    </source>
</evidence>
<reference evidence="2 3" key="1">
    <citation type="journal article" date="2018" name="MBio">
        <title>Comparative Genomics Reveals the Core Gene Toolbox for the Fungus-Insect Symbiosis.</title>
        <authorList>
            <person name="Wang Y."/>
            <person name="Stata M."/>
            <person name="Wang W."/>
            <person name="Stajich J.E."/>
            <person name="White M.M."/>
            <person name="Moncalvo J.M."/>
        </authorList>
    </citation>
    <scope>NUCLEOTIDE SEQUENCE [LARGE SCALE GENOMIC DNA]</scope>
    <source>
        <strain evidence="2 3">SWE-8-4</strain>
    </source>
</reference>
<name>A0A2T9YSW6_9FUNG</name>
<dbReference type="EMBL" id="MBFR01000058">
    <property type="protein sequence ID" value="PVU95386.1"/>
    <property type="molecule type" value="Genomic_DNA"/>
</dbReference>
<comment type="caution">
    <text evidence="2">The sequence shown here is derived from an EMBL/GenBank/DDBJ whole genome shotgun (WGS) entry which is preliminary data.</text>
</comment>
<dbReference type="AlphaFoldDB" id="A0A2T9YSW6"/>
<protein>
    <submittedName>
        <fullName evidence="2">Uncharacterized protein</fullName>
    </submittedName>
</protein>
<organism evidence="2 3">
    <name type="scientific">Smittium simulii</name>
    <dbReference type="NCBI Taxonomy" id="133385"/>
    <lineage>
        <taxon>Eukaryota</taxon>
        <taxon>Fungi</taxon>
        <taxon>Fungi incertae sedis</taxon>
        <taxon>Zoopagomycota</taxon>
        <taxon>Kickxellomycotina</taxon>
        <taxon>Harpellomycetes</taxon>
        <taxon>Harpellales</taxon>
        <taxon>Legeriomycetaceae</taxon>
        <taxon>Smittium</taxon>
    </lineage>
</organism>
<sequence length="553" mass="63031">MENSQNTFESIYLSCSNPASSSSSSHSAASNSQIPHDFPSSSPQQFSPFCKSSTSSLGDWEEILHKDLFSYHESDNSNASICKYNPYSRKNKIKHPVSSSKNHTHKLKSFSNKFTNELYNNKNSSCLQDKQHTQKISILDTVIKNTSINVESLVNLSKRSINAAFDSSKSEVFGYCSFSKNNQKAKSVSNLRFKSSKARSSLASFSNNKYYSKSLSKHTDIHLKRTSEFDSNLDTGTEADSEYLSVSKLSKFRKNRHKHKLKNVKIVEIENNYETPYEKRSIEAILIPNTDSQNSSAPIPNLGYIFDPPNYRNNSNLIDYDSKKNNVVSADLVKSIPNYTNHGSKSFSEPTQTIIDYTLDSSTNPFSKQSHSRKLSNILYNKYEYSPLVRIHKPSCKKIIEKTNLNTFHFPQSKNDSYSHNFIRSHNTNKCTSFSQSAPTADFDYGKKNYINNSIVFLEKNNKLKQFLPPLTDSVVNKVHSKNHTLSEKKSNYKFEPTPVVELCLSKKNSIQQEIISGLRRQESYHFDQLIQLCIFSKSTYICEDLIYFPSSL</sequence>
<accession>A0A2T9YSW6</accession>
<evidence type="ECO:0000256" key="1">
    <source>
        <dbReference type="SAM" id="MobiDB-lite"/>
    </source>
</evidence>
<proteinExistence type="predicted"/>
<dbReference type="Proteomes" id="UP000245383">
    <property type="component" value="Unassembled WGS sequence"/>
</dbReference>
<feature type="region of interest" description="Disordered" evidence="1">
    <location>
        <begin position="15"/>
        <end position="49"/>
    </location>
</feature>
<gene>
    <name evidence="2" type="ORF">BB561_001843</name>
</gene>
<keyword evidence="3" id="KW-1185">Reference proteome</keyword>